<name>A0AA97GX34_9ACTN</name>
<evidence type="ECO:0000259" key="2">
    <source>
        <dbReference type="Pfam" id="PF01814"/>
    </source>
</evidence>
<sequence length="161" mass="18197">MDALSLLKADHKYVLGLLETMLAGHRPGADAGAELRRQVMKLAVSATHHESIEDEVFWPVVRDAVYDGHRLADIALAQEQEGTRMLRRLEDCEAGTAEFEHALVGFAAVAREHIDFEEQQVWPQLRRSFSVEQMEDLERRLAAATAPTRPHRLSAPHPRRT</sequence>
<dbReference type="PANTHER" id="PTHR35585">
    <property type="entry name" value="HHE DOMAIN PROTEIN (AFU_ORTHOLOGUE AFUA_4G00730)"/>
    <property type="match status" value="1"/>
</dbReference>
<dbReference type="EMBL" id="CP128986">
    <property type="protein sequence ID" value="WOC13258.1"/>
    <property type="molecule type" value="Genomic_DNA"/>
</dbReference>
<evidence type="ECO:0000256" key="1">
    <source>
        <dbReference type="SAM" id="MobiDB-lite"/>
    </source>
</evidence>
<reference evidence="3" key="1">
    <citation type="submission" date="2023-06" db="EMBL/GenBank/DDBJ databases">
        <title>Gordonia sp. nov. and Pseudochrobactrum sp. nov., two species isolated from the burying beetle Nicrophorus vespilloides.</title>
        <authorList>
            <person name="Poehlein A."/>
            <person name="Guzman J."/>
            <person name="Daniel R."/>
            <person name="Vilcinskas A."/>
        </authorList>
    </citation>
    <scope>NUCLEOTIDE SEQUENCE</scope>
    <source>
        <strain evidence="3">MP11Mi</strain>
    </source>
</reference>
<organism evidence="3">
    <name type="scientific">Gordonia sp. MP11Mi</name>
    <dbReference type="NCBI Taxonomy" id="3022769"/>
    <lineage>
        <taxon>Bacteria</taxon>
        <taxon>Bacillati</taxon>
        <taxon>Actinomycetota</taxon>
        <taxon>Actinomycetes</taxon>
        <taxon>Mycobacteriales</taxon>
        <taxon>Gordoniaceae</taxon>
        <taxon>Gordonia</taxon>
    </lineage>
</organism>
<feature type="region of interest" description="Disordered" evidence="1">
    <location>
        <begin position="141"/>
        <end position="161"/>
    </location>
</feature>
<dbReference type="PANTHER" id="PTHR35585:SF1">
    <property type="entry name" value="HHE DOMAIN PROTEIN (AFU_ORTHOLOGUE AFUA_4G00730)"/>
    <property type="match status" value="1"/>
</dbReference>
<proteinExistence type="predicted"/>
<protein>
    <recommendedName>
        <fullName evidence="2">Hemerythrin-like domain-containing protein</fullName>
    </recommendedName>
</protein>
<evidence type="ECO:0000313" key="3">
    <source>
        <dbReference type="EMBL" id="WOC13258.1"/>
    </source>
</evidence>
<feature type="domain" description="Hemerythrin-like" evidence="2">
    <location>
        <begin position="3"/>
        <end position="124"/>
    </location>
</feature>
<dbReference type="Pfam" id="PF01814">
    <property type="entry name" value="Hemerythrin"/>
    <property type="match status" value="1"/>
</dbReference>
<gene>
    <name evidence="3" type="ORF">MP11Mi_23590</name>
</gene>
<dbReference type="AlphaFoldDB" id="A0AA97GX34"/>
<accession>A0AA97GX34</accession>
<dbReference type="RefSeq" id="WP_420039090.1">
    <property type="nucleotide sequence ID" value="NZ_CP128986.1"/>
</dbReference>
<dbReference type="InterPro" id="IPR012312">
    <property type="entry name" value="Hemerythrin-like"/>
</dbReference>
<feature type="compositionally biased region" description="Basic residues" evidence="1">
    <location>
        <begin position="149"/>
        <end position="161"/>
    </location>
</feature>
<dbReference type="Gene3D" id="1.20.120.520">
    <property type="entry name" value="nmb1532 protein domain like"/>
    <property type="match status" value="1"/>
</dbReference>